<dbReference type="HOGENOM" id="CLU_028567_25_1_1"/>
<evidence type="ECO:0000256" key="4">
    <source>
        <dbReference type="ARBA" id="ARBA00023125"/>
    </source>
</evidence>
<dbReference type="PROSITE" id="PS51294">
    <property type="entry name" value="HTH_MYB"/>
    <property type="match status" value="2"/>
</dbReference>
<keyword evidence="4" id="KW-0238">DNA-binding</keyword>
<evidence type="ECO:0000256" key="1">
    <source>
        <dbReference type="ARBA" id="ARBA00004123"/>
    </source>
</evidence>
<keyword evidence="11" id="KW-1185">Reference proteome</keyword>
<feature type="domain" description="Myb-like" evidence="8">
    <location>
        <begin position="24"/>
        <end position="72"/>
    </location>
</feature>
<dbReference type="Pfam" id="PF00249">
    <property type="entry name" value="Myb_DNA-binding"/>
    <property type="match status" value="2"/>
</dbReference>
<feature type="domain" description="HTH myb-type" evidence="9">
    <location>
        <begin position="73"/>
        <end position="127"/>
    </location>
</feature>
<dbReference type="FunFam" id="1.10.10.60:FF:000011">
    <property type="entry name" value="Myb transcription factor"/>
    <property type="match status" value="1"/>
</dbReference>
<reference evidence="11" key="1">
    <citation type="submission" date="2013-06" db="EMBL/GenBank/DDBJ databases">
        <authorList>
            <person name="Zhao Q."/>
        </authorList>
    </citation>
    <scope>NUCLEOTIDE SEQUENCE</scope>
    <source>
        <strain evidence="11">cv. W1943</strain>
    </source>
</reference>
<dbReference type="STRING" id="4529.A0A0E0PBD9"/>
<keyword evidence="5" id="KW-0804">Transcription</keyword>
<accession>A0A0E0PBD9</accession>
<keyword evidence="6" id="KW-0539">Nucleus</keyword>
<dbReference type="Gene3D" id="1.10.10.60">
    <property type="entry name" value="Homeodomain-like"/>
    <property type="match status" value="2"/>
</dbReference>
<organism evidence="10 11">
    <name type="scientific">Oryza rufipogon</name>
    <name type="common">Brownbeard rice</name>
    <name type="synonym">Asian wild rice</name>
    <dbReference type="NCBI Taxonomy" id="4529"/>
    <lineage>
        <taxon>Eukaryota</taxon>
        <taxon>Viridiplantae</taxon>
        <taxon>Streptophyta</taxon>
        <taxon>Embryophyta</taxon>
        <taxon>Tracheophyta</taxon>
        <taxon>Spermatophyta</taxon>
        <taxon>Magnoliopsida</taxon>
        <taxon>Liliopsida</taxon>
        <taxon>Poales</taxon>
        <taxon>Poaceae</taxon>
        <taxon>BOP clade</taxon>
        <taxon>Oryzoideae</taxon>
        <taxon>Oryzeae</taxon>
        <taxon>Oryzinae</taxon>
        <taxon>Oryza</taxon>
    </lineage>
</organism>
<dbReference type="PROSITE" id="PS50090">
    <property type="entry name" value="MYB_LIKE"/>
    <property type="match status" value="2"/>
</dbReference>
<evidence type="ECO:0000313" key="11">
    <source>
        <dbReference type="Proteomes" id="UP000008022"/>
    </source>
</evidence>
<dbReference type="CDD" id="cd00167">
    <property type="entry name" value="SANT"/>
    <property type="match status" value="2"/>
</dbReference>
<dbReference type="SUPFAM" id="SSF46689">
    <property type="entry name" value="Homeodomain-like"/>
    <property type="match status" value="1"/>
</dbReference>
<evidence type="ECO:0000256" key="6">
    <source>
        <dbReference type="ARBA" id="ARBA00023242"/>
    </source>
</evidence>
<dbReference type="Proteomes" id="UP000008022">
    <property type="component" value="Unassembled WGS sequence"/>
</dbReference>
<dbReference type="InterPro" id="IPR044676">
    <property type="entry name" value="EOBI/EOBII-like_plant"/>
</dbReference>
<sequence length="281" mass="30787">MAAAEVQSAAGWGRQLQQDGGGWRKGPWTSQEDALLVEHVRQHGEGRWNSVSKLTGLKRSGKSCRLRWVNYLRPDLKRGKITPQEESIIVQLHALWGNRWSTIARSLPGRTDNEIKNYWRTHFKKGKPSKNIERARARFLKQRREMQQSQQQQQPTLMPTPTPQSKDIIVAETGDARTDDDAGGAAAAVAPSSSSSSLSMAGREAEDLIMHQDAMDDLMMCPAMSYHLLLHGAAVAGHQLSDGGGSCCASTSEDYGSSEDDGATWGSLWNLDGAAGACTLW</sequence>
<evidence type="ECO:0000259" key="9">
    <source>
        <dbReference type="PROSITE" id="PS51294"/>
    </source>
</evidence>
<evidence type="ECO:0000313" key="10">
    <source>
        <dbReference type="EnsemblPlants" id="ORUFI04G19690.1"/>
    </source>
</evidence>
<dbReference type="GO" id="GO:0005634">
    <property type="term" value="C:nucleus"/>
    <property type="evidence" value="ECO:0007669"/>
    <property type="project" value="UniProtKB-SubCell"/>
</dbReference>
<evidence type="ECO:0000256" key="7">
    <source>
        <dbReference type="SAM" id="MobiDB-lite"/>
    </source>
</evidence>
<feature type="compositionally biased region" description="Low complexity" evidence="7">
    <location>
        <begin position="183"/>
        <end position="199"/>
    </location>
</feature>
<comment type="subcellular location">
    <subcellularLocation>
        <location evidence="1">Nucleus</location>
    </subcellularLocation>
</comment>
<dbReference type="InterPro" id="IPR017930">
    <property type="entry name" value="Myb_dom"/>
</dbReference>
<dbReference type="OMA" id="GSCCAST"/>
<evidence type="ECO:0000256" key="5">
    <source>
        <dbReference type="ARBA" id="ARBA00023163"/>
    </source>
</evidence>
<evidence type="ECO:0000256" key="3">
    <source>
        <dbReference type="ARBA" id="ARBA00023015"/>
    </source>
</evidence>
<dbReference type="InterPro" id="IPR009057">
    <property type="entry name" value="Homeodomain-like_sf"/>
</dbReference>
<feature type="domain" description="HTH myb-type" evidence="9">
    <location>
        <begin position="24"/>
        <end position="72"/>
    </location>
</feature>
<dbReference type="eggNOG" id="KOG0048">
    <property type="taxonomic scope" value="Eukaryota"/>
</dbReference>
<dbReference type="AlphaFoldDB" id="A0A0E0PBD9"/>
<dbReference type="EnsemblPlants" id="ORUFI04G19690.1">
    <property type="protein sequence ID" value="ORUFI04G19690.1"/>
    <property type="gene ID" value="ORUFI04G19690"/>
</dbReference>
<keyword evidence="2" id="KW-0677">Repeat</keyword>
<name>A0A0E0PBD9_ORYRU</name>
<proteinExistence type="predicted"/>
<feature type="region of interest" description="Disordered" evidence="7">
    <location>
        <begin position="142"/>
        <end position="199"/>
    </location>
</feature>
<dbReference type="GO" id="GO:0043565">
    <property type="term" value="F:sequence-specific DNA binding"/>
    <property type="evidence" value="ECO:0007669"/>
    <property type="project" value="InterPro"/>
</dbReference>
<dbReference type="SMART" id="SM00717">
    <property type="entry name" value="SANT"/>
    <property type="match status" value="2"/>
</dbReference>
<dbReference type="PANTHER" id="PTHR45675">
    <property type="entry name" value="MYB TRANSCRIPTION FACTOR-RELATED-RELATED"/>
    <property type="match status" value="1"/>
</dbReference>
<reference evidence="10" key="2">
    <citation type="submission" date="2015-06" db="UniProtKB">
        <authorList>
            <consortium name="EnsemblPlants"/>
        </authorList>
    </citation>
    <scope>IDENTIFICATION</scope>
</reference>
<evidence type="ECO:0000259" key="8">
    <source>
        <dbReference type="PROSITE" id="PS50090"/>
    </source>
</evidence>
<feature type="region of interest" description="Disordered" evidence="7">
    <location>
        <begin position="1"/>
        <end position="26"/>
    </location>
</feature>
<dbReference type="FunFam" id="1.10.10.60:FF:000174">
    <property type="entry name" value="MYB-related transcription factor"/>
    <property type="match status" value="1"/>
</dbReference>
<dbReference type="PANTHER" id="PTHR45675:SF3">
    <property type="entry name" value="OS04G0508500 PROTEIN"/>
    <property type="match status" value="1"/>
</dbReference>
<keyword evidence="3" id="KW-0805">Transcription regulation</keyword>
<protein>
    <submittedName>
        <fullName evidence="10">Uncharacterized protein</fullName>
    </submittedName>
</protein>
<dbReference type="InterPro" id="IPR001005">
    <property type="entry name" value="SANT/Myb"/>
</dbReference>
<feature type="compositionally biased region" description="Low complexity" evidence="7">
    <location>
        <begin position="147"/>
        <end position="165"/>
    </location>
</feature>
<feature type="domain" description="Myb-like" evidence="8">
    <location>
        <begin position="73"/>
        <end position="123"/>
    </location>
</feature>
<dbReference type="GO" id="GO:0003700">
    <property type="term" value="F:DNA-binding transcription factor activity"/>
    <property type="evidence" value="ECO:0007669"/>
    <property type="project" value="InterPro"/>
</dbReference>
<dbReference type="Gramene" id="ORUFI04G19690.1">
    <property type="protein sequence ID" value="ORUFI04G19690.1"/>
    <property type="gene ID" value="ORUFI04G19690"/>
</dbReference>
<evidence type="ECO:0000256" key="2">
    <source>
        <dbReference type="ARBA" id="ARBA00022737"/>
    </source>
</evidence>